<name>A0A2A9NMN4_9AGAR</name>
<dbReference type="STRING" id="703135.A0A2A9NMN4"/>
<dbReference type="AlphaFoldDB" id="A0A2A9NMN4"/>
<feature type="compositionally biased region" description="Low complexity" evidence="1">
    <location>
        <begin position="137"/>
        <end position="155"/>
    </location>
</feature>
<sequence>MFKYTTLFSFALLCGIPLVLAQSKTTLLFPGGDSEISISADFLSTDSQGRTAWAIQIDDFPATATLIEGPGFISLGFQDAEISNTLNQACGITSDVAVCTATVNGEVMTSSLNVATLTVDVGKAPPTGTSIALTTITGSPSRTDSSPTDTSSTFVSTPISGTSTVAAPASSSSNAAIGCTPSSFMIFISALLFAL</sequence>
<dbReference type="EMBL" id="KZ302043">
    <property type="protein sequence ID" value="PFH48990.1"/>
    <property type="molecule type" value="Genomic_DNA"/>
</dbReference>
<reference evidence="3 4" key="1">
    <citation type="submission" date="2014-02" db="EMBL/GenBank/DDBJ databases">
        <title>Transposable element dynamics among asymbiotic and ectomycorrhizal Amanita fungi.</title>
        <authorList>
            <consortium name="DOE Joint Genome Institute"/>
            <person name="Hess J."/>
            <person name="Skrede I."/>
            <person name="Wolfe B."/>
            <person name="LaButti K."/>
            <person name="Ohm R.A."/>
            <person name="Grigoriev I.V."/>
            <person name="Pringle A."/>
        </authorList>
    </citation>
    <scope>NUCLEOTIDE SEQUENCE [LARGE SCALE GENOMIC DNA]</scope>
    <source>
        <strain evidence="3 4">SKay4041</strain>
    </source>
</reference>
<feature type="region of interest" description="Disordered" evidence="1">
    <location>
        <begin position="135"/>
        <end position="155"/>
    </location>
</feature>
<evidence type="ECO:0000256" key="2">
    <source>
        <dbReference type="SAM" id="SignalP"/>
    </source>
</evidence>
<dbReference type="OrthoDB" id="4991875at2759"/>
<protein>
    <submittedName>
        <fullName evidence="3">Uncharacterized protein</fullName>
    </submittedName>
</protein>
<evidence type="ECO:0000313" key="3">
    <source>
        <dbReference type="EMBL" id="PFH48990.1"/>
    </source>
</evidence>
<feature type="chain" id="PRO_5012766934" evidence="2">
    <location>
        <begin position="22"/>
        <end position="195"/>
    </location>
</feature>
<keyword evidence="2" id="KW-0732">Signal</keyword>
<evidence type="ECO:0000256" key="1">
    <source>
        <dbReference type="SAM" id="MobiDB-lite"/>
    </source>
</evidence>
<organism evidence="3 4">
    <name type="scientific">Amanita thiersii Skay4041</name>
    <dbReference type="NCBI Taxonomy" id="703135"/>
    <lineage>
        <taxon>Eukaryota</taxon>
        <taxon>Fungi</taxon>
        <taxon>Dikarya</taxon>
        <taxon>Basidiomycota</taxon>
        <taxon>Agaricomycotina</taxon>
        <taxon>Agaricomycetes</taxon>
        <taxon>Agaricomycetidae</taxon>
        <taxon>Agaricales</taxon>
        <taxon>Pluteineae</taxon>
        <taxon>Amanitaceae</taxon>
        <taxon>Amanita</taxon>
    </lineage>
</organism>
<feature type="signal peptide" evidence="2">
    <location>
        <begin position="1"/>
        <end position="21"/>
    </location>
</feature>
<dbReference type="Proteomes" id="UP000242287">
    <property type="component" value="Unassembled WGS sequence"/>
</dbReference>
<accession>A0A2A9NMN4</accession>
<proteinExistence type="predicted"/>
<gene>
    <name evidence="3" type="ORF">AMATHDRAFT_64087</name>
</gene>
<keyword evidence="4" id="KW-1185">Reference proteome</keyword>
<evidence type="ECO:0000313" key="4">
    <source>
        <dbReference type="Proteomes" id="UP000242287"/>
    </source>
</evidence>